<feature type="transmembrane region" description="Helical" evidence="6">
    <location>
        <begin position="31"/>
        <end position="52"/>
    </location>
</feature>
<feature type="transmembrane region" description="Helical" evidence="6">
    <location>
        <begin position="58"/>
        <end position="81"/>
    </location>
</feature>
<sequence length="443" mass="48487">MSKGRLLTEAYVDFSRVVRAGLRSSVARNAASLYVVHFVNYLVPLIMVPYLARVLGPRAWGLVAFAQAFGQYLILIVEYGFNLSATREVARCRDALERRADLFAGVLGAKAVLAFLVLVVAFVVAHWVPIFREHPKILWAGVFWALATAFNLMWYFQGLERMRLVATLEIGAKVVALMGVLVLVKGPEDGWKVLALTGVASLFSTAAGLALAYSEIPVRLPSWKGVWETLRLGWNMFLFRSAVSLYTVGNVFILGLFAPPHIVGYYAGAEKLSKAFLGLLGPISQALYPRLSHLVQHSLTEAARLARVGLKVMGVGGMVLGLVVFVLAPFLVRFLLGEGYEQAIPVVRILSLLVPLIALSNVLGIQWMLPLGLERPFNAIILSAGLINLALAVLLAPRYAHVGMALAVVVSEAFVTLAIWGVLQRRHMNPIIFGRNKEGEKCM</sequence>
<evidence type="ECO:0000256" key="4">
    <source>
        <dbReference type="ARBA" id="ARBA00022989"/>
    </source>
</evidence>
<keyword evidence="2" id="KW-1003">Cell membrane</keyword>
<feature type="transmembrane region" description="Helical" evidence="6">
    <location>
        <begin position="342"/>
        <end position="365"/>
    </location>
</feature>
<dbReference type="InterPro" id="IPR002797">
    <property type="entry name" value="Polysacc_synth"/>
</dbReference>
<evidence type="ECO:0000256" key="2">
    <source>
        <dbReference type="ARBA" id="ARBA00022475"/>
    </source>
</evidence>
<feature type="transmembrane region" description="Helical" evidence="6">
    <location>
        <begin position="377"/>
        <end position="396"/>
    </location>
</feature>
<comment type="caution">
    <text evidence="7">The sequence shown here is derived from an EMBL/GenBank/DDBJ whole genome shotgun (WGS) entry which is preliminary data.</text>
</comment>
<comment type="subcellular location">
    <subcellularLocation>
        <location evidence="1">Cell membrane</location>
        <topology evidence="1">Multi-pass membrane protein</topology>
    </subcellularLocation>
</comment>
<dbReference type="PANTHER" id="PTHR30250">
    <property type="entry name" value="PST FAMILY PREDICTED COLANIC ACID TRANSPORTER"/>
    <property type="match status" value="1"/>
</dbReference>
<feature type="transmembrane region" description="Helical" evidence="6">
    <location>
        <begin position="237"/>
        <end position="260"/>
    </location>
</feature>
<evidence type="ECO:0000256" key="1">
    <source>
        <dbReference type="ARBA" id="ARBA00004651"/>
    </source>
</evidence>
<evidence type="ECO:0000256" key="6">
    <source>
        <dbReference type="SAM" id="Phobius"/>
    </source>
</evidence>
<dbReference type="PANTHER" id="PTHR30250:SF11">
    <property type="entry name" value="O-ANTIGEN TRANSPORTER-RELATED"/>
    <property type="match status" value="1"/>
</dbReference>
<feature type="transmembrane region" description="Helical" evidence="6">
    <location>
        <begin position="163"/>
        <end position="184"/>
    </location>
</feature>
<dbReference type="AlphaFoldDB" id="A0A7V2AZ75"/>
<protein>
    <submittedName>
        <fullName evidence="7">Flippase</fullName>
    </submittedName>
</protein>
<evidence type="ECO:0000256" key="3">
    <source>
        <dbReference type="ARBA" id="ARBA00022692"/>
    </source>
</evidence>
<evidence type="ECO:0000256" key="5">
    <source>
        <dbReference type="ARBA" id="ARBA00023136"/>
    </source>
</evidence>
<feature type="transmembrane region" description="Helical" evidence="6">
    <location>
        <begin position="402"/>
        <end position="423"/>
    </location>
</feature>
<accession>A0A7V2AZ75</accession>
<reference evidence="7" key="1">
    <citation type="journal article" date="2020" name="mSystems">
        <title>Genome- and Community-Level Interaction Insights into Carbon Utilization and Element Cycling Functions of Hydrothermarchaeota in Hydrothermal Sediment.</title>
        <authorList>
            <person name="Zhou Z."/>
            <person name="Liu Y."/>
            <person name="Xu W."/>
            <person name="Pan J."/>
            <person name="Luo Z.H."/>
            <person name="Li M."/>
        </authorList>
    </citation>
    <scope>NUCLEOTIDE SEQUENCE [LARGE SCALE GENOMIC DNA]</scope>
    <source>
        <strain evidence="7">SpSt-143</strain>
    </source>
</reference>
<keyword evidence="4 6" id="KW-1133">Transmembrane helix</keyword>
<organism evidence="7">
    <name type="scientific">Rhodothermus marinus</name>
    <name type="common">Rhodothermus obamensis</name>
    <dbReference type="NCBI Taxonomy" id="29549"/>
    <lineage>
        <taxon>Bacteria</taxon>
        <taxon>Pseudomonadati</taxon>
        <taxon>Rhodothermota</taxon>
        <taxon>Rhodothermia</taxon>
        <taxon>Rhodothermales</taxon>
        <taxon>Rhodothermaceae</taxon>
        <taxon>Rhodothermus</taxon>
    </lineage>
</organism>
<gene>
    <name evidence="7" type="ORF">ENO59_02330</name>
</gene>
<dbReference type="CDD" id="cd13128">
    <property type="entry name" value="MATE_Wzx_like"/>
    <property type="match status" value="1"/>
</dbReference>
<feature type="transmembrane region" description="Helical" evidence="6">
    <location>
        <begin position="312"/>
        <end position="336"/>
    </location>
</feature>
<dbReference type="GO" id="GO:0005886">
    <property type="term" value="C:plasma membrane"/>
    <property type="evidence" value="ECO:0007669"/>
    <property type="project" value="UniProtKB-SubCell"/>
</dbReference>
<proteinExistence type="predicted"/>
<name>A0A7V2AZ75_RHOMR</name>
<feature type="transmembrane region" description="Helical" evidence="6">
    <location>
        <begin position="102"/>
        <end position="125"/>
    </location>
</feature>
<keyword evidence="5 6" id="KW-0472">Membrane</keyword>
<feature type="transmembrane region" description="Helical" evidence="6">
    <location>
        <begin position="190"/>
        <end position="216"/>
    </location>
</feature>
<evidence type="ECO:0000313" key="7">
    <source>
        <dbReference type="EMBL" id="HER95344.1"/>
    </source>
</evidence>
<keyword evidence="3 6" id="KW-0812">Transmembrane</keyword>
<dbReference type="InterPro" id="IPR050833">
    <property type="entry name" value="Poly_Biosynth_Transport"/>
</dbReference>
<dbReference type="EMBL" id="DSGB01000003">
    <property type="protein sequence ID" value="HER95344.1"/>
    <property type="molecule type" value="Genomic_DNA"/>
</dbReference>
<feature type="transmembrane region" description="Helical" evidence="6">
    <location>
        <begin position="137"/>
        <end position="156"/>
    </location>
</feature>
<dbReference type="Pfam" id="PF01943">
    <property type="entry name" value="Polysacc_synt"/>
    <property type="match status" value="1"/>
</dbReference>